<dbReference type="PANTHER" id="PTHR11133:SF22">
    <property type="entry name" value="ALPHA-AMINOADIPIC SEMIALDEHYDE SYNTHASE, MITOCHONDRIAL"/>
    <property type="match status" value="1"/>
</dbReference>
<dbReference type="InterPro" id="IPR007698">
    <property type="entry name" value="AlaDH/PNT_NAD(H)-bd"/>
</dbReference>
<evidence type="ECO:0000313" key="5">
    <source>
        <dbReference type="Proteomes" id="UP000094056"/>
    </source>
</evidence>
<evidence type="ECO:0000313" key="4">
    <source>
        <dbReference type="EMBL" id="ODS31342.1"/>
    </source>
</evidence>
<dbReference type="Pfam" id="PF05222">
    <property type="entry name" value="AlaDh_PNT_N"/>
    <property type="match status" value="1"/>
</dbReference>
<dbReference type="SMART" id="SM01002">
    <property type="entry name" value="AlaDh_PNT_C"/>
    <property type="match status" value="1"/>
</dbReference>
<evidence type="ECO:0000256" key="1">
    <source>
        <dbReference type="ARBA" id="ARBA00023002"/>
    </source>
</evidence>
<feature type="domain" description="Alanine dehydrogenase/pyridine nucleotide transhydrogenase NAD(H)-binding" evidence="2">
    <location>
        <begin position="183"/>
        <end position="369"/>
    </location>
</feature>
<organism evidence="4 5">
    <name type="scientific">Candidatus Scalindua rubra</name>
    <dbReference type="NCBI Taxonomy" id="1872076"/>
    <lineage>
        <taxon>Bacteria</taxon>
        <taxon>Pseudomonadati</taxon>
        <taxon>Planctomycetota</taxon>
        <taxon>Candidatus Brocadiia</taxon>
        <taxon>Candidatus Brocadiales</taxon>
        <taxon>Candidatus Scalinduaceae</taxon>
        <taxon>Candidatus Scalindua</taxon>
    </lineage>
</organism>
<sequence length="437" mass="49564">MRKSLVVGILPESKNIWERRAPLRPRDVAWLVKKKIKVEVASSPLRIYKDSQYRRSGAKIVTKFQKANLLIGIKEPPIDSLIPNSVYMVFSHTTKGQEYNRNLLAAFLKKKITLIDYEHITGSLGERLVYFGRYAGICGMIDTLHVFGQKLKLQVISNPFSDLKSAFHYGNYGSARIALDHVAGKIKRKGLDKRIVPFVIGILGHGNVSQGAQEVLDHMGAVDIHPKDVKLLTRNCTAHKKTIYKLVFQREEKLRSKKGKNFYFEEYLKHPDGFESNLETHLPLLNIIVNASYWDKRYPRLLSETMLRKLCRTRPGLRLSVIGDLSCDIKGTIEITKRVTTASEPAFVYDPVSKKISSDLSHSGIAVMATDNLPCEFPKESSIEFAEHVRDFVYQIAAHGITDVTNHHALSSAIRNAVVTQNGRLTRRFKYLKKAYS</sequence>
<proteinExistence type="predicted"/>
<dbReference type="GO" id="GO:0016491">
    <property type="term" value="F:oxidoreductase activity"/>
    <property type="evidence" value="ECO:0007669"/>
    <property type="project" value="UniProtKB-KW"/>
</dbReference>
<dbReference type="Gene3D" id="3.40.50.720">
    <property type="entry name" value="NAD(P)-binding Rossmann-like Domain"/>
    <property type="match status" value="2"/>
</dbReference>
<evidence type="ECO:0008006" key="6">
    <source>
        <dbReference type="Google" id="ProtNLM"/>
    </source>
</evidence>
<protein>
    <recommendedName>
        <fullName evidence="6">Alanine dehydrogenase</fullName>
    </recommendedName>
</protein>
<feature type="domain" description="Alanine dehydrogenase/pyridine nucleotide transhydrogenase N-terminal" evidence="3">
    <location>
        <begin position="8"/>
        <end position="138"/>
    </location>
</feature>
<dbReference type="PANTHER" id="PTHR11133">
    <property type="entry name" value="SACCHAROPINE DEHYDROGENASE"/>
    <property type="match status" value="1"/>
</dbReference>
<accession>A0A1E3X6Y8</accession>
<dbReference type="EMBL" id="MAYW01000125">
    <property type="protein sequence ID" value="ODS31342.1"/>
    <property type="molecule type" value="Genomic_DNA"/>
</dbReference>
<evidence type="ECO:0000259" key="2">
    <source>
        <dbReference type="SMART" id="SM01002"/>
    </source>
</evidence>
<comment type="caution">
    <text evidence="4">The sequence shown here is derived from an EMBL/GenBank/DDBJ whole genome shotgun (WGS) entry which is preliminary data.</text>
</comment>
<keyword evidence="1" id="KW-0560">Oxidoreductase</keyword>
<dbReference type="InterPro" id="IPR051168">
    <property type="entry name" value="AASS"/>
</dbReference>
<reference evidence="4 5" key="1">
    <citation type="submission" date="2016-07" db="EMBL/GenBank/DDBJ databases">
        <title>Draft genome of Scalindua rubra, obtained from a brine-seawater interface in the Red Sea, sheds light on salt adaptation in anammox bacteria.</title>
        <authorList>
            <person name="Speth D.R."/>
            <person name="Lagkouvardos I."/>
            <person name="Wang Y."/>
            <person name="Qian P.-Y."/>
            <person name="Dutilh B.E."/>
            <person name="Jetten M.S."/>
        </authorList>
    </citation>
    <scope>NUCLEOTIDE SEQUENCE [LARGE SCALE GENOMIC DNA]</scope>
    <source>
        <strain evidence="4">BSI-1</strain>
    </source>
</reference>
<dbReference type="Proteomes" id="UP000094056">
    <property type="component" value="Unassembled WGS sequence"/>
</dbReference>
<name>A0A1E3X6Y8_9BACT</name>
<dbReference type="SUPFAM" id="SSF52283">
    <property type="entry name" value="Formate/glycerate dehydrogenase catalytic domain-like"/>
    <property type="match status" value="1"/>
</dbReference>
<dbReference type="SMART" id="SM01003">
    <property type="entry name" value="AlaDh_PNT_N"/>
    <property type="match status" value="1"/>
</dbReference>
<gene>
    <name evidence="4" type="ORF">SCARUB_03537</name>
</gene>
<dbReference type="AlphaFoldDB" id="A0A1E3X6Y8"/>
<dbReference type="Pfam" id="PF01262">
    <property type="entry name" value="AlaDh_PNT_C"/>
    <property type="match status" value="1"/>
</dbReference>
<dbReference type="InterPro" id="IPR007886">
    <property type="entry name" value="AlaDH/PNT_N"/>
</dbReference>
<evidence type="ECO:0000259" key="3">
    <source>
        <dbReference type="SMART" id="SM01003"/>
    </source>
</evidence>